<sequence length="96" mass="11343">MILKMINKKHVKEILYLLNSVEELYFAEICNNIPEAHKGSINRTLQELYDFKMVSKREEGTAKLSKTFYSITDLGKESLKFYELEKEVETKYNITE</sequence>
<dbReference type="InterPro" id="IPR036390">
    <property type="entry name" value="WH_DNA-bd_sf"/>
</dbReference>
<evidence type="ECO:0000313" key="2">
    <source>
        <dbReference type="Proteomes" id="UP000239462"/>
    </source>
</evidence>
<dbReference type="AlphaFoldDB" id="A0A2L1CAN8"/>
<reference evidence="2" key="1">
    <citation type="journal article" date="2018" name="Genome Announc.">
        <title>Complete Genome Sequence of the Methanococcus maripaludis Type Strain JJ (DSM 2067), a Model for Selenoprotein Synthesis in Archaea.</title>
        <authorList>
            <person name="Poehlein A."/>
            <person name="Heym D."/>
            <person name="Quitzke V."/>
            <person name="Fersch J."/>
            <person name="Daniel R."/>
            <person name="Rother M."/>
        </authorList>
    </citation>
    <scope>NUCLEOTIDE SEQUENCE [LARGE SCALE GENOMIC DNA]</scope>
    <source>
        <strain evidence="2">DSM 2067</strain>
    </source>
</reference>
<dbReference type="Proteomes" id="UP000239462">
    <property type="component" value="Chromosome"/>
</dbReference>
<dbReference type="SUPFAM" id="SSF46785">
    <property type="entry name" value="Winged helix' DNA-binding domain"/>
    <property type="match status" value="1"/>
</dbReference>
<dbReference type="Gene3D" id="1.10.10.10">
    <property type="entry name" value="Winged helix-like DNA-binding domain superfamily/Winged helix DNA-binding domain"/>
    <property type="match status" value="1"/>
</dbReference>
<dbReference type="EMBL" id="CP026606">
    <property type="protein sequence ID" value="AVB76290.1"/>
    <property type="molecule type" value="Genomic_DNA"/>
</dbReference>
<name>A0A2L1CAN8_METMI</name>
<evidence type="ECO:0000313" key="1">
    <source>
        <dbReference type="EMBL" id="AVB76290.1"/>
    </source>
</evidence>
<dbReference type="InterPro" id="IPR036388">
    <property type="entry name" value="WH-like_DNA-bd_sf"/>
</dbReference>
<proteinExistence type="predicted"/>
<accession>A0A2L1CAN8</accession>
<dbReference type="KEGG" id="mmad:MMJJ_08800"/>
<gene>
    <name evidence="1" type="ORF">MMJJ_08800</name>
</gene>
<protein>
    <submittedName>
        <fullName evidence="1">Uncharacterized protein</fullName>
    </submittedName>
</protein>
<organism evidence="1 2">
    <name type="scientific">Methanococcus maripaludis</name>
    <name type="common">Methanococcus deltae</name>
    <dbReference type="NCBI Taxonomy" id="39152"/>
    <lineage>
        <taxon>Archaea</taxon>
        <taxon>Methanobacteriati</taxon>
        <taxon>Methanobacteriota</taxon>
        <taxon>Methanomada group</taxon>
        <taxon>Methanococci</taxon>
        <taxon>Methanococcales</taxon>
        <taxon>Methanococcaceae</taxon>
        <taxon>Methanococcus</taxon>
    </lineage>
</organism>